<reference evidence="1 2" key="1">
    <citation type="submission" date="2016-05" db="EMBL/GenBank/DDBJ databases">
        <title>Dynamic interactions between prophages, induce lysis in Propionibacterium acnes.</title>
        <authorList>
            <person name="Brown T.L."/>
            <person name="Tucci J."/>
            <person name="Dyson Z.A."/>
            <person name="Petrovski S."/>
        </authorList>
    </citation>
    <scope>NUCLEOTIDE SEQUENCE [LARGE SCALE GENOMIC DNA]</scope>
</reference>
<dbReference type="KEGG" id="vg:29067871"/>
<protein>
    <submittedName>
        <fullName evidence="1">Uncharacterized protein</fullName>
    </submittedName>
</protein>
<dbReference type="GeneID" id="29067871"/>
<dbReference type="EMBL" id="KU984980">
    <property type="protein sequence ID" value="ANH49957.1"/>
    <property type="molecule type" value="Genomic_DNA"/>
</dbReference>
<evidence type="ECO:0000313" key="2">
    <source>
        <dbReference type="Proteomes" id="UP000207722"/>
    </source>
</evidence>
<name>A0A173G9H7_9CAUD</name>
<dbReference type="RefSeq" id="YP_009290941.1">
    <property type="nucleotide sequence ID" value="NC_031108.1"/>
</dbReference>
<proteinExistence type="predicted"/>
<evidence type="ECO:0000313" key="1">
    <source>
        <dbReference type="EMBL" id="ANH49957.1"/>
    </source>
</evidence>
<sequence>MDDVTELALRLESLDRQIPGQDMLTVQQVGQVAKIPTATIYDALRDGRLKGTRQGTGWRVSKIAYLRWQIARGDGQP</sequence>
<accession>A0A173G9H7</accession>
<dbReference type="Proteomes" id="UP000207722">
    <property type="component" value="Segment"/>
</dbReference>
<gene>
    <name evidence="1" type="ORF">PFR2_32</name>
</gene>
<organism evidence="1 2">
    <name type="scientific">Propionibacterium phage PFR2</name>
    <dbReference type="NCBI Taxonomy" id="1838138"/>
    <lineage>
        <taxon>Viruses</taxon>
        <taxon>Duplodnaviria</taxon>
        <taxon>Heunggongvirae</taxon>
        <taxon>Uroviricota</taxon>
        <taxon>Caudoviricetes</taxon>
        <taxon>Pulverervirus</taxon>
        <taxon>Pulverervirus PFR1</taxon>
    </lineage>
</organism>